<organism evidence="1 2">
    <name type="scientific">Bacteroides fragilis str. 3998T(B)3</name>
    <dbReference type="NCBI Taxonomy" id="1339316"/>
    <lineage>
        <taxon>Bacteria</taxon>
        <taxon>Pseudomonadati</taxon>
        <taxon>Bacteroidota</taxon>
        <taxon>Bacteroidia</taxon>
        <taxon>Bacteroidales</taxon>
        <taxon>Bacteroidaceae</taxon>
        <taxon>Bacteroides</taxon>
    </lineage>
</organism>
<proteinExistence type="predicted"/>
<comment type="caution">
    <text evidence="1">The sequence shown here is derived from an EMBL/GenBank/DDBJ whole genome shotgun (WGS) entry which is preliminary data.</text>
</comment>
<dbReference type="Proteomes" id="UP000020773">
    <property type="component" value="Unassembled WGS sequence"/>
</dbReference>
<name>A0A015TTF9_BACFG</name>
<sequence>MKVNLSGVPETLFITLRVQAAETAKPNSSPRAPYTIEVRPTFIEIRRESHEI</sequence>
<accession>A0A015TTF9</accession>
<dbReference type="RefSeq" id="WP_008769362.1">
    <property type="nucleotide sequence ID" value="NZ_JGDB01000389.1"/>
</dbReference>
<evidence type="ECO:0000313" key="2">
    <source>
        <dbReference type="Proteomes" id="UP000020773"/>
    </source>
</evidence>
<reference evidence="1 2" key="1">
    <citation type="submission" date="2014-02" db="EMBL/GenBank/DDBJ databases">
        <authorList>
            <person name="Sears C."/>
            <person name="Carroll K."/>
            <person name="Sack B.R."/>
            <person name="Qadri F."/>
            <person name="Myers L.L."/>
            <person name="Chung G.-T."/>
            <person name="Escheverria P."/>
            <person name="Fraser C.M."/>
            <person name="Sadzewicz L."/>
            <person name="Shefchek K.A."/>
            <person name="Tallon L."/>
            <person name="Das S.P."/>
            <person name="Daugherty S."/>
            <person name="Mongodin E.F."/>
        </authorList>
    </citation>
    <scope>NUCLEOTIDE SEQUENCE [LARGE SCALE GENOMIC DNA]</scope>
    <source>
        <strain evidence="2">3998T(B)3</strain>
    </source>
</reference>
<gene>
    <name evidence="1" type="ORF">M125_5622</name>
</gene>
<evidence type="ECO:0000313" key="1">
    <source>
        <dbReference type="EMBL" id="EXY87719.1"/>
    </source>
</evidence>
<dbReference type="EMBL" id="JGDB01000389">
    <property type="protein sequence ID" value="EXY87719.1"/>
    <property type="molecule type" value="Genomic_DNA"/>
</dbReference>
<dbReference type="AlphaFoldDB" id="A0A015TTF9"/>
<protein>
    <submittedName>
        <fullName evidence="1">Uncharacterized protein</fullName>
    </submittedName>
</protein>
<dbReference type="PATRIC" id="fig|1339316.3.peg.5285"/>